<dbReference type="Proteomes" id="UP000694890">
    <property type="component" value="Unplaced"/>
</dbReference>
<dbReference type="Gene3D" id="2.60.40.10">
    <property type="entry name" value="Immunoglobulins"/>
    <property type="match status" value="2"/>
</dbReference>
<keyword evidence="3" id="KW-0812">Transmembrane</keyword>
<keyword evidence="3" id="KW-1133">Transmembrane helix</keyword>
<keyword evidence="2" id="KW-1015">Disulfide bond</keyword>
<sequence length="271" mass="30114">MWVDFSPKVTQRRNGINRMEIPSFCLFMSATLSVYPDRPQFFRYETFSLSCSVPGGFDGWAVKRNTSSGSVVPCEVGWGRSNGSSCTIKGVYSSDSGLYWCQSERGECSNVLNITVNTGDVIMESPAHPVTEGQPVTLHCFHKERYGAISTSGFNATFYKDGVFIGIHTEGKLIIPSVSKSDEGLYKCGHPTQGESPQSFLAVTDRAQPTSVPPTPPPPHPPIMTVPRLVCFILLFVFYTAIMILCVCIYRKWAQVRADAKRRRSPNHLER</sequence>
<organism evidence="5 6">
    <name type="scientific">Lates calcarifer</name>
    <name type="common">Barramundi</name>
    <name type="synonym">Holocentrus calcarifer</name>
    <dbReference type="NCBI Taxonomy" id="8187"/>
    <lineage>
        <taxon>Eukaryota</taxon>
        <taxon>Metazoa</taxon>
        <taxon>Chordata</taxon>
        <taxon>Craniata</taxon>
        <taxon>Vertebrata</taxon>
        <taxon>Euteleostomi</taxon>
        <taxon>Actinopterygii</taxon>
        <taxon>Neopterygii</taxon>
        <taxon>Teleostei</taxon>
        <taxon>Neoteleostei</taxon>
        <taxon>Acanthomorphata</taxon>
        <taxon>Carangaria</taxon>
        <taxon>Carangaria incertae sedis</taxon>
        <taxon>Centropomidae</taxon>
        <taxon>Lates</taxon>
    </lineage>
</organism>
<dbReference type="InterPro" id="IPR036179">
    <property type="entry name" value="Ig-like_dom_sf"/>
</dbReference>
<reference evidence="6 7" key="1">
    <citation type="submission" date="2025-04" db="UniProtKB">
        <authorList>
            <consortium name="RefSeq"/>
        </authorList>
    </citation>
    <scope>IDENTIFICATION</scope>
    <source>
        <tissue evidence="6 7">Brain</tissue>
    </source>
</reference>
<evidence type="ECO:0000313" key="5">
    <source>
        <dbReference type="Proteomes" id="UP000694890"/>
    </source>
</evidence>
<feature type="domain" description="Ig-like" evidence="4">
    <location>
        <begin position="22"/>
        <end position="117"/>
    </location>
</feature>
<dbReference type="InterPro" id="IPR003599">
    <property type="entry name" value="Ig_sub"/>
</dbReference>
<evidence type="ECO:0000256" key="1">
    <source>
        <dbReference type="ARBA" id="ARBA00022729"/>
    </source>
</evidence>
<accession>A0AAJ7V904</accession>
<dbReference type="GO" id="GO:0007166">
    <property type="term" value="P:cell surface receptor signaling pathway"/>
    <property type="evidence" value="ECO:0007669"/>
    <property type="project" value="TreeGrafter"/>
</dbReference>
<dbReference type="GO" id="GO:0004888">
    <property type="term" value="F:transmembrane signaling receptor activity"/>
    <property type="evidence" value="ECO:0007669"/>
    <property type="project" value="TreeGrafter"/>
</dbReference>
<keyword evidence="1" id="KW-0732">Signal</keyword>
<evidence type="ECO:0000256" key="3">
    <source>
        <dbReference type="SAM" id="Phobius"/>
    </source>
</evidence>
<proteinExistence type="predicted"/>
<dbReference type="SUPFAM" id="SSF48726">
    <property type="entry name" value="Immunoglobulin"/>
    <property type="match status" value="2"/>
</dbReference>
<dbReference type="GO" id="GO:0006955">
    <property type="term" value="P:immune response"/>
    <property type="evidence" value="ECO:0007669"/>
    <property type="project" value="TreeGrafter"/>
</dbReference>
<dbReference type="RefSeq" id="XP_050925527.1">
    <property type="nucleotide sequence ID" value="XM_051069570.1"/>
</dbReference>
<evidence type="ECO:0000256" key="2">
    <source>
        <dbReference type="ARBA" id="ARBA00023157"/>
    </source>
</evidence>
<dbReference type="PANTHER" id="PTHR11481">
    <property type="entry name" value="IMMUNOGLOBULIN FC RECEPTOR"/>
    <property type="match status" value="1"/>
</dbReference>
<dbReference type="PROSITE" id="PS50835">
    <property type="entry name" value="IG_LIKE"/>
    <property type="match status" value="2"/>
</dbReference>
<protein>
    <submittedName>
        <fullName evidence="6 7">Fc receptor-like protein 4</fullName>
    </submittedName>
</protein>
<gene>
    <name evidence="6" type="primary">LOC108889318</name>
    <name evidence="7" type="synonym">LOC127138988</name>
</gene>
<dbReference type="GeneID" id="108889318"/>
<evidence type="ECO:0000313" key="6">
    <source>
        <dbReference type="RefSeq" id="XP_018541224.1"/>
    </source>
</evidence>
<dbReference type="PANTHER" id="PTHR11481:SF64">
    <property type="entry name" value="FC RECEPTOR-LIKE PROTEIN 4"/>
    <property type="match status" value="1"/>
</dbReference>
<evidence type="ECO:0000259" key="4">
    <source>
        <dbReference type="PROSITE" id="PS50835"/>
    </source>
</evidence>
<evidence type="ECO:0000313" key="7">
    <source>
        <dbReference type="RefSeq" id="XP_050925527.1"/>
    </source>
</evidence>
<dbReference type="InterPro" id="IPR013783">
    <property type="entry name" value="Ig-like_fold"/>
</dbReference>
<dbReference type="KEGG" id="lcf:108889318"/>
<dbReference type="RefSeq" id="XP_018541224.1">
    <property type="nucleotide sequence ID" value="XM_018685708.2"/>
</dbReference>
<feature type="transmembrane region" description="Helical" evidence="3">
    <location>
        <begin position="232"/>
        <end position="254"/>
    </location>
</feature>
<feature type="domain" description="Ig-like" evidence="4">
    <location>
        <begin position="119"/>
        <end position="188"/>
    </location>
</feature>
<dbReference type="AlphaFoldDB" id="A0AAJ7V904"/>
<dbReference type="SMART" id="SM00409">
    <property type="entry name" value="IG"/>
    <property type="match status" value="2"/>
</dbReference>
<dbReference type="KEGG" id="lcf:127138988"/>
<keyword evidence="3" id="KW-0472">Membrane</keyword>
<dbReference type="Pfam" id="PF13895">
    <property type="entry name" value="Ig_2"/>
    <property type="match status" value="1"/>
</dbReference>
<dbReference type="InterPro" id="IPR007110">
    <property type="entry name" value="Ig-like_dom"/>
</dbReference>
<dbReference type="GO" id="GO:0009897">
    <property type="term" value="C:external side of plasma membrane"/>
    <property type="evidence" value="ECO:0007669"/>
    <property type="project" value="TreeGrafter"/>
</dbReference>
<dbReference type="InterPro" id="IPR050488">
    <property type="entry name" value="Ig_Fc_receptor"/>
</dbReference>
<name>A0AAJ7V904_LATCA</name>